<dbReference type="AlphaFoldDB" id="A0A3N4RUB4"/>
<dbReference type="EMBL" id="RKQG01000001">
    <property type="protein sequence ID" value="RPE36496.1"/>
    <property type="molecule type" value="Genomic_DNA"/>
</dbReference>
<evidence type="ECO:0000256" key="1">
    <source>
        <dbReference type="ARBA" id="ARBA00004496"/>
    </source>
</evidence>
<name>A0A3N4RUB4_9ACTN</name>
<evidence type="ECO:0000256" key="7">
    <source>
        <dbReference type="ARBA" id="ARBA00031828"/>
    </source>
</evidence>
<dbReference type="InterPro" id="IPR036412">
    <property type="entry name" value="HAD-like_sf"/>
</dbReference>
<evidence type="ECO:0000256" key="4">
    <source>
        <dbReference type="ARBA" id="ARBA00022723"/>
    </source>
</evidence>
<dbReference type="Pfam" id="PF00702">
    <property type="entry name" value="Hydrolase"/>
    <property type="match status" value="1"/>
</dbReference>
<dbReference type="SUPFAM" id="SSF56784">
    <property type="entry name" value="HAD-like"/>
    <property type="match status" value="1"/>
</dbReference>
<dbReference type="PANTHER" id="PTHR42891:SF1">
    <property type="entry name" value="D-GLYCERO-BETA-D-MANNO-HEPTOSE-1,7-BISPHOSPHATE 7-PHOSPHATASE"/>
    <property type="match status" value="1"/>
</dbReference>
<dbReference type="GO" id="GO:0005975">
    <property type="term" value="P:carbohydrate metabolic process"/>
    <property type="evidence" value="ECO:0007669"/>
    <property type="project" value="InterPro"/>
</dbReference>
<dbReference type="GO" id="GO:0046872">
    <property type="term" value="F:metal ion binding"/>
    <property type="evidence" value="ECO:0007669"/>
    <property type="project" value="UniProtKB-KW"/>
</dbReference>
<protein>
    <recommendedName>
        <fullName evidence="7">D,D-heptose 1,7-bisphosphate phosphatase</fullName>
    </recommendedName>
</protein>
<dbReference type="NCBIfam" id="TIGR01662">
    <property type="entry name" value="HAD-SF-IIIA"/>
    <property type="match status" value="1"/>
</dbReference>
<dbReference type="GO" id="GO:0005737">
    <property type="term" value="C:cytoplasm"/>
    <property type="evidence" value="ECO:0007669"/>
    <property type="project" value="UniProtKB-SubCell"/>
</dbReference>
<dbReference type="Proteomes" id="UP000266906">
    <property type="component" value="Unassembled WGS sequence"/>
</dbReference>
<feature type="region of interest" description="Disordered" evidence="8">
    <location>
        <begin position="1"/>
        <end position="46"/>
    </location>
</feature>
<dbReference type="InterPro" id="IPR023214">
    <property type="entry name" value="HAD_sf"/>
</dbReference>
<dbReference type="InterPro" id="IPR006543">
    <property type="entry name" value="Histidinol-phos"/>
</dbReference>
<comment type="caution">
    <text evidence="9">The sequence shown here is derived from an EMBL/GenBank/DDBJ whole genome shotgun (WGS) entry which is preliminary data.</text>
</comment>
<dbReference type="NCBIfam" id="TIGR01656">
    <property type="entry name" value="Histidinol-ppas"/>
    <property type="match status" value="1"/>
</dbReference>
<evidence type="ECO:0000256" key="6">
    <source>
        <dbReference type="ARBA" id="ARBA00023277"/>
    </source>
</evidence>
<evidence type="ECO:0000313" key="10">
    <source>
        <dbReference type="Proteomes" id="UP000266906"/>
    </source>
</evidence>
<proteinExistence type="inferred from homology"/>
<comment type="similarity">
    <text evidence="2">Belongs to the GmhB family.</text>
</comment>
<evidence type="ECO:0000256" key="8">
    <source>
        <dbReference type="SAM" id="MobiDB-lite"/>
    </source>
</evidence>
<sequence>MEFAPHYLEPSTSPGQWEGGGSWTPGSRASGPWTPGAGAAGSWTPGAGAAGPWVVLRGGAGGRRTDGEADAPGGAVLLDRDAVLVADIAYNGDPGRVYPRPGAREAVAELRALGVRLGVVTDQPGIARGALTRPGIERVHHRIEELFGPFDVWAVCPHRPADRCGCRKPAPGLVLAAARALRVRPERTTLVGGTGADLVAAASAGAHGLLVRPDAARPGELAVAGHRRAADLPAAVRLLCAAGTVSAVPAVPAVSVARAVAAG</sequence>
<evidence type="ECO:0000256" key="3">
    <source>
        <dbReference type="ARBA" id="ARBA00022490"/>
    </source>
</evidence>
<keyword evidence="3" id="KW-0963">Cytoplasm</keyword>
<dbReference type="InterPro" id="IPR004446">
    <property type="entry name" value="Heptose_bisP_phosphatase"/>
</dbReference>
<reference evidence="9 10" key="1">
    <citation type="submission" date="2018-11" db="EMBL/GenBank/DDBJ databases">
        <title>Sequencing the genomes of 1000 actinobacteria strains.</title>
        <authorList>
            <person name="Klenk H.-P."/>
        </authorList>
    </citation>
    <scope>NUCLEOTIDE SEQUENCE [LARGE SCALE GENOMIC DNA]</scope>
    <source>
        <strain evidence="9 10">DSM 44781</strain>
    </source>
</reference>
<dbReference type="PANTHER" id="PTHR42891">
    <property type="entry name" value="D-GLYCERO-BETA-D-MANNO-HEPTOSE-1,7-BISPHOSPHATE 7-PHOSPHATASE"/>
    <property type="match status" value="1"/>
</dbReference>
<dbReference type="RefSeq" id="WP_208766997.1">
    <property type="nucleotide sequence ID" value="NZ_RKQG01000001.1"/>
</dbReference>
<evidence type="ECO:0000256" key="5">
    <source>
        <dbReference type="ARBA" id="ARBA00022801"/>
    </source>
</evidence>
<keyword evidence="10" id="KW-1185">Reference proteome</keyword>
<keyword evidence="5 9" id="KW-0378">Hydrolase</keyword>
<keyword evidence="4" id="KW-0479">Metal-binding</keyword>
<gene>
    <name evidence="9" type="ORF">EDD38_4871</name>
</gene>
<evidence type="ECO:0000256" key="2">
    <source>
        <dbReference type="ARBA" id="ARBA00005628"/>
    </source>
</evidence>
<dbReference type="GO" id="GO:0016791">
    <property type="term" value="F:phosphatase activity"/>
    <property type="evidence" value="ECO:0007669"/>
    <property type="project" value="InterPro"/>
</dbReference>
<dbReference type="InterPro" id="IPR006549">
    <property type="entry name" value="HAD-SF_hydro_IIIA"/>
</dbReference>
<keyword evidence="6" id="KW-0119">Carbohydrate metabolism</keyword>
<evidence type="ECO:0000313" key="9">
    <source>
        <dbReference type="EMBL" id="RPE36496.1"/>
    </source>
</evidence>
<comment type="subcellular location">
    <subcellularLocation>
        <location evidence="1">Cytoplasm</location>
    </subcellularLocation>
</comment>
<organism evidence="9 10">
    <name type="scientific">Kitasatospora cineracea</name>
    <dbReference type="NCBI Taxonomy" id="88074"/>
    <lineage>
        <taxon>Bacteria</taxon>
        <taxon>Bacillati</taxon>
        <taxon>Actinomycetota</taxon>
        <taxon>Actinomycetes</taxon>
        <taxon>Kitasatosporales</taxon>
        <taxon>Streptomycetaceae</taxon>
        <taxon>Kitasatospora</taxon>
    </lineage>
</organism>
<dbReference type="Gene3D" id="3.40.50.1000">
    <property type="entry name" value="HAD superfamily/HAD-like"/>
    <property type="match status" value="1"/>
</dbReference>
<accession>A0A3N4RUB4</accession>